<sequence length="71" mass="7965">MILGTIAIFIEISTLGFKKAFQKRTLFSAISVYVIMIGGMGLVFALFIETSKFLAFVASIGWLYFFSKKIK</sequence>
<keyword evidence="3" id="KW-1185">Reference proteome</keyword>
<organism evidence="2 3">
    <name type="scientific">Pectobacterium odoriferum</name>
    <dbReference type="NCBI Taxonomy" id="78398"/>
    <lineage>
        <taxon>Bacteria</taxon>
        <taxon>Pseudomonadati</taxon>
        <taxon>Pseudomonadota</taxon>
        <taxon>Gammaproteobacteria</taxon>
        <taxon>Enterobacterales</taxon>
        <taxon>Pectobacteriaceae</taxon>
        <taxon>Pectobacterium</taxon>
    </lineage>
</organism>
<evidence type="ECO:0000313" key="2">
    <source>
        <dbReference type="EMBL" id="KGA43191.1"/>
    </source>
</evidence>
<dbReference type="EMBL" id="JQOF01000001">
    <property type="protein sequence ID" value="KGA43191.1"/>
    <property type="molecule type" value="Genomic_DNA"/>
</dbReference>
<feature type="transmembrane region" description="Helical" evidence="1">
    <location>
        <begin position="26"/>
        <end position="47"/>
    </location>
</feature>
<accession>A0ABR4VUX9</accession>
<keyword evidence="1" id="KW-0812">Transmembrane</keyword>
<keyword evidence="1" id="KW-1133">Transmembrane helix</keyword>
<feature type="transmembrane region" description="Helical" evidence="1">
    <location>
        <begin position="53"/>
        <end position="70"/>
    </location>
</feature>
<dbReference type="Proteomes" id="UP000029447">
    <property type="component" value="Unassembled WGS sequence"/>
</dbReference>
<evidence type="ECO:0000256" key="1">
    <source>
        <dbReference type="SAM" id="Phobius"/>
    </source>
</evidence>
<keyword evidence="1" id="KW-0472">Membrane</keyword>
<name>A0ABR4VUX9_9GAMM</name>
<gene>
    <name evidence="2" type="ORF">KU75_00250</name>
</gene>
<protein>
    <submittedName>
        <fullName evidence="2">Uncharacterized protein</fullName>
    </submittedName>
</protein>
<proteinExistence type="predicted"/>
<comment type="caution">
    <text evidence="2">The sequence shown here is derived from an EMBL/GenBank/DDBJ whole genome shotgun (WGS) entry which is preliminary data.</text>
</comment>
<evidence type="ECO:0000313" key="3">
    <source>
        <dbReference type="Proteomes" id="UP000029447"/>
    </source>
</evidence>
<reference evidence="2 3" key="1">
    <citation type="submission" date="2014-08" db="EMBL/GenBank/DDBJ databases">
        <title>Genome sequences of NCPPB Pectobacterium isolates.</title>
        <authorList>
            <person name="Glover R.H."/>
            <person name="Sapp M."/>
            <person name="Elphinstone J."/>
        </authorList>
    </citation>
    <scope>NUCLEOTIDE SEQUENCE [LARGE SCALE GENOMIC DNA]</scope>
    <source>
        <strain evidence="2 3">NCPPB3841</strain>
    </source>
</reference>